<dbReference type="PANTHER" id="PTHR43133:SF63">
    <property type="entry name" value="RNA POLYMERASE SIGMA FACTOR FECI-RELATED"/>
    <property type="match status" value="1"/>
</dbReference>
<feature type="domain" description="RNA polymerase sigma factor 70 region 4 type 2" evidence="6">
    <location>
        <begin position="102"/>
        <end position="154"/>
    </location>
</feature>
<gene>
    <name evidence="7" type="ORF">C7400_15410</name>
    <name evidence="8" type="ORF">SAMN05216550_115208</name>
</gene>
<dbReference type="AlphaFoldDB" id="A0A1A5X1W9"/>
<dbReference type="SUPFAM" id="SSF88946">
    <property type="entry name" value="Sigma2 domain of RNA polymerase sigma factors"/>
    <property type="match status" value="1"/>
</dbReference>
<protein>
    <submittedName>
        <fullName evidence="7">RNA polymerase sigma-70 factor (ECF subfamily)</fullName>
    </submittedName>
    <submittedName>
        <fullName evidence="8">RNA polymerase sigma-70 factor, ECF subfamily</fullName>
    </submittedName>
</protein>
<dbReference type="InterPro" id="IPR014284">
    <property type="entry name" value="RNA_pol_sigma-70_dom"/>
</dbReference>
<dbReference type="RefSeq" id="WP_065065027.1">
    <property type="nucleotide sequence ID" value="NZ_CADFGN010000013.1"/>
</dbReference>
<dbReference type="InterPro" id="IPR039425">
    <property type="entry name" value="RNA_pol_sigma-70-like"/>
</dbReference>
<feature type="domain" description="RNA polymerase sigma-70 region 2" evidence="5">
    <location>
        <begin position="1"/>
        <end position="67"/>
    </location>
</feature>
<keyword evidence="10" id="KW-1185">Reference proteome</keyword>
<dbReference type="EMBL" id="QJJV01000054">
    <property type="protein sequence ID" value="PXX02453.1"/>
    <property type="molecule type" value="Genomic_DNA"/>
</dbReference>
<evidence type="ECO:0000313" key="7">
    <source>
        <dbReference type="EMBL" id="PXX02453.1"/>
    </source>
</evidence>
<evidence type="ECO:0000313" key="8">
    <source>
        <dbReference type="EMBL" id="SEK07073.1"/>
    </source>
</evidence>
<evidence type="ECO:0000256" key="3">
    <source>
        <dbReference type="ARBA" id="ARBA00023082"/>
    </source>
</evidence>
<dbReference type="InterPro" id="IPR013324">
    <property type="entry name" value="RNA_pol_sigma_r3/r4-like"/>
</dbReference>
<dbReference type="InterPro" id="IPR013325">
    <property type="entry name" value="RNA_pol_sigma_r2"/>
</dbReference>
<reference evidence="8 9" key="1">
    <citation type="submission" date="2016-10" db="EMBL/GenBank/DDBJ databases">
        <authorList>
            <person name="Varghese N."/>
            <person name="Submissions S."/>
        </authorList>
    </citation>
    <scope>NUCLEOTIDE SEQUENCE [LARGE SCALE GENOMIC DNA]</scope>
    <source>
        <strain evidence="8 9">LMG 22274</strain>
    </source>
</reference>
<evidence type="ECO:0000259" key="6">
    <source>
        <dbReference type="Pfam" id="PF08281"/>
    </source>
</evidence>
<comment type="caution">
    <text evidence="8">The sequence shown here is derived from an EMBL/GenBank/DDBJ whole genome shotgun (WGS) entry which is preliminary data.</text>
</comment>
<reference evidence="7 10" key="2">
    <citation type="submission" date="2018-05" db="EMBL/GenBank/DDBJ databases">
        <title>Genomic Encyclopedia of Type Strains, Phase IV (KMG-V): Genome sequencing to study the core and pangenomes of soil and plant-associated prokaryotes.</title>
        <authorList>
            <person name="Whitman W."/>
        </authorList>
    </citation>
    <scope>NUCLEOTIDE SEQUENCE [LARGE SCALE GENOMIC DNA]</scope>
    <source>
        <strain evidence="7 10">SIr-6563</strain>
    </source>
</reference>
<dbReference type="PANTHER" id="PTHR43133">
    <property type="entry name" value="RNA POLYMERASE ECF-TYPE SIGMA FACTO"/>
    <property type="match status" value="1"/>
</dbReference>
<dbReference type="InterPro" id="IPR007627">
    <property type="entry name" value="RNA_pol_sigma70_r2"/>
</dbReference>
<organism evidence="8 9">
    <name type="scientific">Paraburkholderia tropica</name>
    <dbReference type="NCBI Taxonomy" id="92647"/>
    <lineage>
        <taxon>Bacteria</taxon>
        <taxon>Pseudomonadati</taxon>
        <taxon>Pseudomonadota</taxon>
        <taxon>Betaproteobacteria</taxon>
        <taxon>Burkholderiales</taxon>
        <taxon>Burkholderiaceae</taxon>
        <taxon>Paraburkholderia</taxon>
    </lineage>
</organism>
<dbReference type="Pfam" id="PF04542">
    <property type="entry name" value="Sigma70_r2"/>
    <property type="match status" value="1"/>
</dbReference>
<dbReference type="SUPFAM" id="SSF88659">
    <property type="entry name" value="Sigma3 and sigma4 domains of RNA polymerase sigma factors"/>
    <property type="match status" value="1"/>
</dbReference>
<evidence type="ECO:0000313" key="9">
    <source>
        <dbReference type="Proteomes" id="UP000183529"/>
    </source>
</evidence>
<dbReference type="GO" id="GO:0016987">
    <property type="term" value="F:sigma factor activity"/>
    <property type="evidence" value="ECO:0007669"/>
    <property type="project" value="UniProtKB-KW"/>
</dbReference>
<proteinExistence type="inferred from homology"/>
<evidence type="ECO:0000256" key="1">
    <source>
        <dbReference type="ARBA" id="ARBA00010641"/>
    </source>
</evidence>
<evidence type="ECO:0000256" key="2">
    <source>
        <dbReference type="ARBA" id="ARBA00023015"/>
    </source>
</evidence>
<sequence length="173" mass="19380">MVERYYRELLRFLSRLVKDGDTASDIAQESYVRVLTLRDSGATISDPRGLLYRTARNLVIDTHRRATVRAQSVVDELDEIDEPAAHVSSQPEQVWESSRRTEALVAAIDALPPRCREAFVLHKFDGLSHSEVAARMGISRNMVEKHIIRGVLACKQRMTAFEGADSQATVAAE</sequence>
<comment type="similarity">
    <text evidence="1">Belongs to the sigma-70 factor family. ECF subfamily.</text>
</comment>
<keyword evidence="2" id="KW-0805">Transcription regulation</keyword>
<dbReference type="Proteomes" id="UP000247515">
    <property type="component" value="Unassembled WGS sequence"/>
</dbReference>
<evidence type="ECO:0000313" key="10">
    <source>
        <dbReference type="Proteomes" id="UP000247515"/>
    </source>
</evidence>
<dbReference type="GO" id="GO:0006352">
    <property type="term" value="P:DNA-templated transcription initiation"/>
    <property type="evidence" value="ECO:0007669"/>
    <property type="project" value="InterPro"/>
</dbReference>
<dbReference type="Proteomes" id="UP000183529">
    <property type="component" value="Unassembled WGS sequence"/>
</dbReference>
<dbReference type="CDD" id="cd06171">
    <property type="entry name" value="Sigma70_r4"/>
    <property type="match status" value="1"/>
</dbReference>
<dbReference type="OrthoDB" id="192021at2"/>
<evidence type="ECO:0000256" key="4">
    <source>
        <dbReference type="ARBA" id="ARBA00023163"/>
    </source>
</evidence>
<dbReference type="Gene3D" id="1.10.10.10">
    <property type="entry name" value="Winged helix-like DNA-binding domain superfamily/Winged helix DNA-binding domain"/>
    <property type="match status" value="1"/>
</dbReference>
<accession>A0A1A5X1W9</accession>
<keyword evidence="3" id="KW-0731">Sigma factor</keyword>
<name>A0A1A5X1W9_9BURK</name>
<dbReference type="GeneID" id="61304210"/>
<keyword evidence="4" id="KW-0804">Transcription</keyword>
<dbReference type="EMBL" id="FNZM01000015">
    <property type="protein sequence ID" value="SEK07073.1"/>
    <property type="molecule type" value="Genomic_DNA"/>
</dbReference>
<dbReference type="InterPro" id="IPR036388">
    <property type="entry name" value="WH-like_DNA-bd_sf"/>
</dbReference>
<evidence type="ECO:0000259" key="5">
    <source>
        <dbReference type="Pfam" id="PF04542"/>
    </source>
</evidence>
<dbReference type="InterPro" id="IPR013249">
    <property type="entry name" value="RNA_pol_sigma70_r4_t2"/>
</dbReference>
<dbReference type="Gene3D" id="1.10.1740.10">
    <property type="match status" value="1"/>
</dbReference>
<dbReference type="Pfam" id="PF08281">
    <property type="entry name" value="Sigma70_r4_2"/>
    <property type="match status" value="1"/>
</dbReference>
<dbReference type="GO" id="GO:0003677">
    <property type="term" value="F:DNA binding"/>
    <property type="evidence" value="ECO:0007669"/>
    <property type="project" value="InterPro"/>
</dbReference>
<dbReference type="NCBIfam" id="TIGR02937">
    <property type="entry name" value="sigma70-ECF"/>
    <property type="match status" value="1"/>
</dbReference>